<dbReference type="GO" id="GO:0005886">
    <property type="term" value="C:plasma membrane"/>
    <property type="evidence" value="ECO:0007669"/>
    <property type="project" value="TreeGrafter"/>
</dbReference>
<dbReference type="AlphaFoldDB" id="A0AAV4QHU7"/>
<keyword evidence="4 9" id="KW-1133">Transmembrane helix</keyword>
<evidence type="ECO:0000259" key="10">
    <source>
        <dbReference type="PROSITE" id="PS50262"/>
    </source>
</evidence>
<evidence type="ECO:0000256" key="8">
    <source>
        <dbReference type="ARBA" id="ARBA00023224"/>
    </source>
</evidence>
<comment type="similarity">
    <text evidence="2">Belongs to the G-protein coupled receptor 1 family.</text>
</comment>
<evidence type="ECO:0000256" key="4">
    <source>
        <dbReference type="ARBA" id="ARBA00022989"/>
    </source>
</evidence>
<evidence type="ECO:0000256" key="2">
    <source>
        <dbReference type="ARBA" id="ARBA00010663"/>
    </source>
</evidence>
<evidence type="ECO:0000313" key="11">
    <source>
        <dbReference type="EMBL" id="GIY06933.1"/>
    </source>
</evidence>
<dbReference type="PANTHER" id="PTHR45695:SF9">
    <property type="entry name" value="LEUCOKININ RECEPTOR"/>
    <property type="match status" value="1"/>
</dbReference>
<dbReference type="EMBL" id="BPLR01006022">
    <property type="protein sequence ID" value="GIY06933.1"/>
    <property type="molecule type" value="Genomic_DNA"/>
</dbReference>
<proteinExistence type="inferred from homology"/>
<reference evidence="11 12" key="1">
    <citation type="submission" date="2021-06" db="EMBL/GenBank/DDBJ databases">
        <title>Caerostris extrusa draft genome.</title>
        <authorList>
            <person name="Kono N."/>
            <person name="Arakawa K."/>
        </authorList>
    </citation>
    <scope>NUCLEOTIDE SEQUENCE [LARGE SCALE GENOMIC DNA]</scope>
</reference>
<dbReference type="InterPro" id="IPR017452">
    <property type="entry name" value="GPCR_Rhodpsn_7TM"/>
</dbReference>
<feature type="transmembrane region" description="Helical" evidence="9">
    <location>
        <begin position="44"/>
        <end position="66"/>
    </location>
</feature>
<comment type="caution">
    <text evidence="11">The sequence shown here is derived from an EMBL/GenBank/DDBJ whole genome shotgun (WGS) entry which is preliminary data.</text>
</comment>
<evidence type="ECO:0000256" key="6">
    <source>
        <dbReference type="ARBA" id="ARBA00023136"/>
    </source>
</evidence>
<keyword evidence="6 9" id="KW-0472">Membrane</keyword>
<accession>A0AAV4QHU7</accession>
<organism evidence="11 12">
    <name type="scientific">Caerostris extrusa</name>
    <name type="common">Bark spider</name>
    <name type="synonym">Caerostris bankana</name>
    <dbReference type="NCBI Taxonomy" id="172846"/>
    <lineage>
        <taxon>Eukaryota</taxon>
        <taxon>Metazoa</taxon>
        <taxon>Ecdysozoa</taxon>
        <taxon>Arthropoda</taxon>
        <taxon>Chelicerata</taxon>
        <taxon>Arachnida</taxon>
        <taxon>Araneae</taxon>
        <taxon>Araneomorphae</taxon>
        <taxon>Entelegynae</taxon>
        <taxon>Araneoidea</taxon>
        <taxon>Araneidae</taxon>
        <taxon>Caerostris</taxon>
    </lineage>
</organism>
<evidence type="ECO:0000256" key="3">
    <source>
        <dbReference type="ARBA" id="ARBA00022692"/>
    </source>
</evidence>
<keyword evidence="5" id="KW-0297">G-protein coupled receptor</keyword>
<evidence type="ECO:0000256" key="5">
    <source>
        <dbReference type="ARBA" id="ARBA00023040"/>
    </source>
</evidence>
<dbReference type="InterPro" id="IPR000276">
    <property type="entry name" value="GPCR_Rhodpsn"/>
</dbReference>
<evidence type="ECO:0000313" key="12">
    <source>
        <dbReference type="Proteomes" id="UP001054945"/>
    </source>
</evidence>
<comment type="subcellular location">
    <subcellularLocation>
        <location evidence="1">Membrane</location>
        <topology evidence="1">Multi-pass membrane protein</topology>
    </subcellularLocation>
</comment>
<dbReference type="SUPFAM" id="SSF81321">
    <property type="entry name" value="Family A G protein-coupled receptor-like"/>
    <property type="match status" value="1"/>
</dbReference>
<keyword evidence="12" id="KW-1185">Reference proteome</keyword>
<dbReference type="GO" id="GO:0004930">
    <property type="term" value="F:G protein-coupled receptor activity"/>
    <property type="evidence" value="ECO:0007669"/>
    <property type="project" value="UniProtKB-KW"/>
</dbReference>
<evidence type="ECO:0000256" key="9">
    <source>
        <dbReference type="SAM" id="Phobius"/>
    </source>
</evidence>
<dbReference type="Pfam" id="PF00001">
    <property type="entry name" value="7tm_1"/>
    <property type="match status" value="1"/>
</dbReference>
<evidence type="ECO:0000256" key="1">
    <source>
        <dbReference type="ARBA" id="ARBA00004141"/>
    </source>
</evidence>
<keyword evidence="7 11" id="KW-0675">Receptor</keyword>
<dbReference type="PANTHER" id="PTHR45695">
    <property type="entry name" value="LEUCOKININ RECEPTOR-RELATED"/>
    <property type="match status" value="1"/>
</dbReference>
<gene>
    <name evidence="11" type="primary">TACR1</name>
    <name evidence="11" type="ORF">CEXT_31751</name>
</gene>
<dbReference type="Proteomes" id="UP001054945">
    <property type="component" value="Unassembled WGS sequence"/>
</dbReference>
<dbReference type="Gene3D" id="1.20.1070.10">
    <property type="entry name" value="Rhodopsin 7-helix transmembrane proteins"/>
    <property type="match status" value="1"/>
</dbReference>
<dbReference type="PROSITE" id="PS50262">
    <property type="entry name" value="G_PROTEIN_RECEP_F1_2"/>
    <property type="match status" value="1"/>
</dbReference>
<evidence type="ECO:0000256" key="7">
    <source>
        <dbReference type="ARBA" id="ARBA00023170"/>
    </source>
</evidence>
<feature type="domain" description="G-protein coupled receptors family 1 profile" evidence="10">
    <location>
        <begin position="1"/>
        <end position="63"/>
    </location>
</feature>
<name>A0AAV4QHU7_CAEEX</name>
<sequence length="140" mass="16307">MMAIVVVLFVVCWLPIQIFSLLVYFTPEYVLPEQDENFPGFAAAFLSCHWLSMANSFVNPIVYCFMSDNFRTDLRQLFWCNKRRMRLDTPASTMMTGSSHLRGSHFPLRSLRPIEKKVIKRSFSEKTWNSVNNEKAVVSE</sequence>
<keyword evidence="8" id="KW-0807">Transducer</keyword>
<keyword evidence="3 9" id="KW-0812">Transmembrane</keyword>
<protein>
    <submittedName>
        <fullName evidence="11">Substance-P receptor</fullName>
    </submittedName>
</protein>